<evidence type="ECO:0000313" key="1">
    <source>
        <dbReference type="EMBL" id="GAA6406022.1"/>
    </source>
</evidence>
<proteinExistence type="predicted"/>
<gene>
    <name evidence="1" type="ORF">K040078D81_01390</name>
</gene>
<evidence type="ECO:0000313" key="2">
    <source>
        <dbReference type="Proteomes" id="UP001600943"/>
    </source>
</evidence>
<accession>A0ABQ0B3J9</accession>
<comment type="caution">
    <text evidence="1">The sequence shown here is derived from an EMBL/GenBank/DDBJ whole genome shotgun (WGS) entry which is preliminary data.</text>
</comment>
<organism evidence="1 2">
    <name type="scientific">Blautia hominis</name>
    <dbReference type="NCBI Taxonomy" id="2025493"/>
    <lineage>
        <taxon>Bacteria</taxon>
        <taxon>Bacillati</taxon>
        <taxon>Bacillota</taxon>
        <taxon>Clostridia</taxon>
        <taxon>Lachnospirales</taxon>
        <taxon>Lachnospiraceae</taxon>
        <taxon>Blautia</taxon>
    </lineage>
</organism>
<dbReference type="EMBL" id="BAABYW010000001">
    <property type="protein sequence ID" value="GAA6406022.1"/>
    <property type="molecule type" value="Genomic_DNA"/>
</dbReference>
<reference evidence="1 2" key="1">
    <citation type="submission" date="2024-04" db="EMBL/GenBank/DDBJ databases">
        <title>Defined microbial consortia suppress multidrug-resistant proinflammatory Enterobacteriaceae via ecological control.</title>
        <authorList>
            <person name="Furuichi M."/>
            <person name="Kawaguchi T."/>
            <person name="Pust M."/>
            <person name="Yasuma K."/>
            <person name="Plichta D."/>
            <person name="Hasegawa N."/>
            <person name="Ohya T."/>
            <person name="Bhattarai S."/>
            <person name="Sasajima S."/>
            <person name="Aoto Y."/>
            <person name="Tuganbaev T."/>
            <person name="Yaginuma M."/>
            <person name="Ueda M."/>
            <person name="Okahashi N."/>
            <person name="Amafuji K."/>
            <person name="Kiridooshi Y."/>
            <person name="Sugita K."/>
            <person name="Strazar M."/>
            <person name="Skelly A."/>
            <person name="Suda W."/>
            <person name="Hattori M."/>
            <person name="Nakamoto N."/>
            <person name="Caballero S."/>
            <person name="Norman J."/>
            <person name="Olle B."/>
            <person name="Tanoue T."/>
            <person name="Arita M."/>
            <person name="Bucci V."/>
            <person name="Atarashi K."/>
            <person name="Xavier R."/>
            <person name="Honda K."/>
        </authorList>
    </citation>
    <scope>NUCLEOTIDE SEQUENCE [LARGE SCALE GENOMIC DNA]</scope>
    <source>
        <strain evidence="2">k04-0078-D8-1</strain>
    </source>
</reference>
<name>A0ABQ0B3J9_9FIRM</name>
<keyword evidence="2" id="KW-1185">Reference proteome</keyword>
<protein>
    <submittedName>
        <fullName evidence="1">Uncharacterized protein</fullName>
    </submittedName>
</protein>
<dbReference type="Proteomes" id="UP001600943">
    <property type="component" value="Unassembled WGS sequence"/>
</dbReference>
<sequence length="69" mass="7955">MTLISKLKQHVHDLDEWSRLPSGKTQKPKYNIILAQDAVLVKQKTLYMGLGRMQRDNAEEIEVMNVSCL</sequence>